<accession>D0MFW4</accession>
<evidence type="ECO:0000256" key="1">
    <source>
        <dbReference type="SAM" id="Phobius"/>
    </source>
</evidence>
<keyword evidence="1" id="KW-0812">Transmembrane</keyword>
<keyword evidence="1" id="KW-1133">Transmembrane helix</keyword>
<name>D0MFW4_RHOM4</name>
<keyword evidence="1" id="KW-0472">Membrane</keyword>
<evidence type="ECO:0000313" key="3">
    <source>
        <dbReference type="Proteomes" id="UP000002221"/>
    </source>
</evidence>
<feature type="transmembrane region" description="Helical" evidence="1">
    <location>
        <begin position="121"/>
        <end position="137"/>
    </location>
</feature>
<protein>
    <submittedName>
        <fullName evidence="2">HupE/UreJ protein</fullName>
    </submittedName>
</protein>
<evidence type="ECO:0000313" key="2">
    <source>
        <dbReference type="EMBL" id="ACY49453.1"/>
    </source>
</evidence>
<dbReference type="OrthoDB" id="9808192at2"/>
<proteinExistence type="predicted"/>
<organism evidence="2 3">
    <name type="scientific">Rhodothermus marinus (strain ATCC 43812 / DSM 4252 / R-10)</name>
    <name type="common">Rhodothermus obamensis</name>
    <dbReference type="NCBI Taxonomy" id="518766"/>
    <lineage>
        <taxon>Bacteria</taxon>
        <taxon>Pseudomonadati</taxon>
        <taxon>Rhodothermota</taxon>
        <taxon>Rhodothermia</taxon>
        <taxon>Rhodothermales</taxon>
        <taxon>Rhodothermaceae</taxon>
        <taxon>Rhodothermus</taxon>
    </lineage>
</organism>
<dbReference type="RefSeq" id="WP_012845063.1">
    <property type="nucleotide sequence ID" value="NC_013501.1"/>
</dbReference>
<feature type="transmembrane region" description="Helical" evidence="1">
    <location>
        <begin position="149"/>
        <end position="167"/>
    </location>
</feature>
<dbReference type="AlphaFoldDB" id="D0MFW4"/>
<dbReference type="Proteomes" id="UP000002221">
    <property type="component" value="Chromosome"/>
</dbReference>
<dbReference type="InterPro" id="IPR007038">
    <property type="entry name" value="HupE_UreJ"/>
</dbReference>
<dbReference type="PIRSF" id="PIRSF016919">
    <property type="entry name" value="HupE_UreJ"/>
    <property type="match status" value="1"/>
</dbReference>
<reference evidence="2 3" key="1">
    <citation type="journal article" date="2009" name="Stand. Genomic Sci.">
        <title>Complete genome sequence of Rhodothermus marinus type strain (R-10).</title>
        <authorList>
            <person name="Nolan M."/>
            <person name="Tindall B.J."/>
            <person name="Pomrenke H."/>
            <person name="Lapidus A."/>
            <person name="Copeland A."/>
            <person name="Glavina Del Rio T."/>
            <person name="Lucas S."/>
            <person name="Chen F."/>
            <person name="Tice H."/>
            <person name="Cheng J.F."/>
            <person name="Saunders E."/>
            <person name="Han C."/>
            <person name="Bruce D."/>
            <person name="Goodwin L."/>
            <person name="Chain P."/>
            <person name="Pitluck S."/>
            <person name="Ovchinikova G."/>
            <person name="Pati A."/>
            <person name="Ivanova N."/>
            <person name="Mavromatis K."/>
            <person name="Chen A."/>
            <person name="Palaniappan K."/>
            <person name="Land M."/>
            <person name="Hauser L."/>
            <person name="Chang Y.J."/>
            <person name="Jeffries C.D."/>
            <person name="Brettin T."/>
            <person name="Goker M."/>
            <person name="Bristow J."/>
            <person name="Eisen J.A."/>
            <person name="Markowitz V."/>
            <person name="Hugenholtz P."/>
            <person name="Kyrpides N.C."/>
            <person name="Klenk H.P."/>
            <person name="Detter J.C."/>
        </authorList>
    </citation>
    <scope>NUCLEOTIDE SEQUENCE [LARGE SCALE GENOMIC DNA]</scope>
    <source>
        <strain evidence="3">ATCC 43812 / DSM 4252 / R-10</strain>
    </source>
</reference>
<keyword evidence="3" id="KW-1185">Reference proteome</keyword>
<dbReference type="STRING" id="518766.Rmar_2580"/>
<dbReference type="eggNOG" id="COG2370">
    <property type="taxonomic scope" value="Bacteria"/>
</dbReference>
<dbReference type="EMBL" id="CP001807">
    <property type="protein sequence ID" value="ACY49453.1"/>
    <property type="molecule type" value="Genomic_DNA"/>
</dbReference>
<feature type="transmembrane region" description="Helical" evidence="1">
    <location>
        <begin position="74"/>
        <end position="93"/>
    </location>
</feature>
<feature type="transmembrane region" description="Helical" evidence="1">
    <location>
        <begin position="39"/>
        <end position="62"/>
    </location>
</feature>
<dbReference type="HOGENOM" id="CLU_088877_0_1_10"/>
<sequence>MNRTRPASAAAAWRWLPVVLLTTPVVALAHTGAVPPVGFGHGLLHPLTGLDHLLAALGVGLWATLQPDAPGRRLPVVFLSALLLGLPLGATWPTPVAEIGVLGSVLLLGAALALLLRVPTALSLVLVALFGLVHGHVHGTEVLPEVGLSYVLGLLAGTALLTGTGYLTGRLLHRWQRADALRYAGVALLLFGLLS</sequence>
<gene>
    <name evidence="2" type="ordered locus">Rmar_2580</name>
</gene>
<dbReference type="KEGG" id="rmr:Rmar_2580"/>
<dbReference type="Pfam" id="PF04955">
    <property type="entry name" value="HupE_UreJ"/>
    <property type="match status" value="1"/>
</dbReference>